<dbReference type="SUPFAM" id="SSF81321">
    <property type="entry name" value="Family A G protein-coupled receptor-like"/>
    <property type="match status" value="1"/>
</dbReference>
<name>A0A913WT48_EXADI</name>
<evidence type="ECO:0000313" key="13">
    <source>
        <dbReference type="Proteomes" id="UP000887567"/>
    </source>
</evidence>
<dbReference type="GO" id="GO:0007268">
    <property type="term" value="P:chemical synaptic transmission"/>
    <property type="evidence" value="ECO:0007669"/>
    <property type="project" value="TreeGrafter"/>
</dbReference>
<evidence type="ECO:0000256" key="8">
    <source>
        <dbReference type="ARBA" id="ARBA00023224"/>
    </source>
</evidence>
<feature type="transmembrane region" description="Helical" evidence="10">
    <location>
        <begin position="166"/>
        <end position="192"/>
    </location>
</feature>
<comment type="subcellular location">
    <subcellularLocation>
        <location evidence="1">Cell membrane</location>
        <topology evidence="1">Multi-pass membrane protein</topology>
    </subcellularLocation>
</comment>
<dbReference type="OrthoDB" id="5959645at2759"/>
<dbReference type="InterPro" id="IPR017452">
    <property type="entry name" value="GPCR_Rhodpsn_7TM"/>
</dbReference>
<dbReference type="GO" id="GO:0004993">
    <property type="term" value="F:G protein-coupled serotonin receptor activity"/>
    <property type="evidence" value="ECO:0007669"/>
    <property type="project" value="TreeGrafter"/>
</dbReference>
<organism evidence="12 13">
    <name type="scientific">Exaiptasia diaphana</name>
    <name type="common">Tropical sea anemone</name>
    <name type="synonym">Aiptasia pulchella</name>
    <dbReference type="NCBI Taxonomy" id="2652724"/>
    <lineage>
        <taxon>Eukaryota</taxon>
        <taxon>Metazoa</taxon>
        <taxon>Cnidaria</taxon>
        <taxon>Anthozoa</taxon>
        <taxon>Hexacorallia</taxon>
        <taxon>Actiniaria</taxon>
        <taxon>Aiptasiidae</taxon>
        <taxon>Exaiptasia</taxon>
    </lineage>
</organism>
<keyword evidence="8 9" id="KW-0807">Transducer</keyword>
<feature type="transmembrane region" description="Helical" evidence="10">
    <location>
        <begin position="253"/>
        <end position="274"/>
    </location>
</feature>
<keyword evidence="7 9" id="KW-0675">Receptor</keyword>
<dbReference type="Gene3D" id="1.20.1070.10">
    <property type="entry name" value="Rhodopsin 7-helix transmembrane proteins"/>
    <property type="match status" value="1"/>
</dbReference>
<feature type="transmembrane region" description="Helical" evidence="10">
    <location>
        <begin position="99"/>
        <end position="120"/>
    </location>
</feature>
<dbReference type="GO" id="GO:0007187">
    <property type="term" value="P:G protein-coupled receptor signaling pathway, coupled to cyclic nucleotide second messenger"/>
    <property type="evidence" value="ECO:0007669"/>
    <property type="project" value="TreeGrafter"/>
</dbReference>
<dbReference type="EnsemblMetazoa" id="XM_021038057.2">
    <property type="protein sequence ID" value="XP_020893716.1"/>
    <property type="gene ID" value="LOC110232837"/>
</dbReference>
<dbReference type="Proteomes" id="UP000887567">
    <property type="component" value="Unplaced"/>
</dbReference>
<keyword evidence="6 10" id="KW-0472">Membrane</keyword>
<dbReference type="GeneID" id="110232837"/>
<dbReference type="PANTHER" id="PTHR24247">
    <property type="entry name" value="5-HYDROXYTRYPTAMINE RECEPTOR"/>
    <property type="match status" value="1"/>
</dbReference>
<keyword evidence="13" id="KW-1185">Reference proteome</keyword>
<dbReference type="PROSITE" id="PS00237">
    <property type="entry name" value="G_PROTEIN_RECEP_F1_1"/>
    <property type="match status" value="1"/>
</dbReference>
<evidence type="ECO:0000256" key="6">
    <source>
        <dbReference type="ARBA" id="ARBA00023136"/>
    </source>
</evidence>
<feature type="transmembrane region" description="Helical" evidence="10">
    <location>
        <begin position="140"/>
        <end position="160"/>
    </location>
</feature>
<keyword evidence="4 10" id="KW-1133">Transmembrane helix</keyword>
<dbReference type="GO" id="GO:0045202">
    <property type="term" value="C:synapse"/>
    <property type="evidence" value="ECO:0007669"/>
    <property type="project" value="GOC"/>
</dbReference>
<keyword evidence="3 9" id="KW-0812">Transmembrane</keyword>
<evidence type="ECO:0000256" key="3">
    <source>
        <dbReference type="ARBA" id="ARBA00022692"/>
    </source>
</evidence>
<dbReference type="SMART" id="SM01381">
    <property type="entry name" value="7TM_GPCR_Srsx"/>
    <property type="match status" value="1"/>
</dbReference>
<proteinExistence type="inferred from homology"/>
<keyword evidence="5 9" id="KW-0297">G-protein coupled receptor</keyword>
<reference evidence="12" key="1">
    <citation type="submission" date="2022-11" db="UniProtKB">
        <authorList>
            <consortium name="EnsemblMetazoa"/>
        </authorList>
    </citation>
    <scope>IDENTIFICATION</scope>
</reference>
<dbReference type="GO" id="GO:0030425">
    <property type="term" value="C:dendrite"/>
    <property type="evidence" value="ECO:0007669"/>
    <property type="project" value="TreeGrafter"/>
</dbReference>
<dbReference type="KEGG" id="epa:110232837"/>
<dbReference type="AlphaFoldDB" id="A0A913WT48"/>
<evidence type="ECO:0000256" key="7">
    <source>
        <dbReference type="ARBA" id="ARBA00023170"/>
    </source>
</evidence>
<dbReference type="RefSeq" id="XP_020893716.1">
    <property type="nucleotide sequence ID" value="XM_021038057.2"/>
</dbReference>
<evidence type="ECO:0000256" key="9">
    <source>
        <dbReference type="RuleBase" id="RU000688"/>
    </source>
</evidence>
<dbReference type="Pfam" id="PF00001">
    <property type="entry name" value="7tm_1"/>
    <property type="match status" value="1"/>
</dbReference>
<dbReference type="PRINTS" id="PR00237">
    <property type="entry name" value="GPCRRHODOPSN"/>
</dbReference>
<feature type="domain" description="G-protein coupled receptors family 1 profile" evidence="11">
    <location>
        <begin position="43"/>
        <end position="272"/>
    </location>
</feature>
<dbReference type="PANTHER" id="PTHR24247:SF202">
    <property type="entry name" value="5-HYDROXYTRYPTAMINE RECEPTOR 1"/>
    <property type="match status" value="1"/>
</dbReference>
<protein>
    <recommendedName>
        <fullName evidence="11">G-protein coupled receptors family 1 profile domain-containing protein</fullName>
    </recommendedName>
</protein>
<dbReference type="InterPro" id="IPR000276">
    <property type="entry name" value="GPCR_Rhodpsn"/>
</dbReference>
<feature type="transmembrane region" description="Helical" evidence="10">
    <location>
        <begin position="25"/>
        <end position="51"/>
    </location>
</feature>
<evidence type="ECO:0000256" key="2">
    <source>
        <dbReference type="ARBA" id="ARBA00022475"/>
    </source>
</evidence>
<evidence type="ECO:0000256" key="5">
    <source>
        <dbReference type="ARBA" id="ARBA00023040"/>
    </source>
</evidence>
<keyword evidence="2" id="KW-1003">Cell membrane</keyword>
<feature type="transmembrane region" description="Helical" evidence="10">
    <location>
        <begin position="213"/>
        <end position="233"/>
    </location>
</feature>
<feature type="transmembrane region" description="Helical" evidence="10">
    <location>
        <begin position="63"/>
        <end position="84"/>
    </location>
</feature>
<evidence type="ECO:0000256" key="1">
    <source>
        <dbReference type="ARBA" id="ARBA00004651"/>
    </source>
</evidence>
<evidence type="ECO:0000256" key="4">
    <source>
        <dbReference type="ARBA" id="ARBA00022989"/>
    </source>
</evidence>
<dbReference type="PROSITE" id="PS50262">
    <property type="entry name" value="G_PROTEIN_RECEP_F1_2"/>
    <property type="match status" value="1"/>
</dbReference>
<comment type="similarity">
    <text evidence="9">Belongs to the G-protein coupled receptor 1 family.</text>
</comment>
<evidence type="ECO:0000313" key="12">
    <source>
        <dbReference type="EnsemblMetazoa" id="XP_020893716.1"/>
    </source>
</evidence>
<sequence length="340" mass="39078">MNRSNNNSSHANMARPSGSYYTKEWVYAGIGLYVPLSILITLGNMLVIAAFFSTPKLKTKTNYFIVSLAFADLIVGTFSVPMWLRSLITEDFANPVYEFYLSVDMFSGISSIIHLACISLERCYAIVAPLKHMNIKKGNFYIAIFISWVLGIVAPLLKLYSGLHTIFISTFNTCAFFFAPLVVILLAYVIIFASARKSMAIRKEKSIKKDLHIAYTIALVIGIFVICWLPFFVTMLLNNFCPACRSVVLLFPYLMAVRFLHYFNSMCNPIIYCVRNKRFNMAFTRILRRIFCCINPKSRQQEKIDFRMANYRNTIRKKTIRNGEHAQFITGSCERRYIKP</sequence>
<dbReference type="GO" id="GO:0005886">
    <property type="term" value="C:plasma membrane"/>
    <property type="evidence" value="ECO:0007669"/>
    <property type="project" value="UniProtKB-SubCell"/>
</dbReference>
<evidence type="ECO:0000256" key="10">
    <source>
        <dbReference type="SAM" id="Phobius"/>
    </source>
</evidence>
<dbReference type="GO" id="GO:0030594">
    <property type="term" value="F:neurotransmitter receptor activity"/>
    <property type="evidence" value="ECO:0007669"/>
    <property type="project" value="TreeGrafter"/>
</dbReference>
<evidence type="ECO:0000259" key="11">
    <source>
        <dbReference type="PROSITE" id="PS50262"/>
    </source>
</evidence>
<accession>A0A913WT48</accession>